<evidence type="ECO:0000256" key="12">
    <source>
        <dbReference type="ARBA" id="ARBA00022960"/>
    </source>
</evidence>
<comment type="catalytic activity">
    <reaction evidence="18 19">
        <text>UDP-N-acetyl-alpha-D-muramate + NADP(+) = UDP-N-acetyl-3-O-(1-carboxyvinyl)-alpha-D-glucosamine + NADPH + H(+)</text>
        <dbReference type="Rhea" id="RHEA:12248"/>
        <dbReference type="ChEBI" id="CHEBI:15378"/>
        <dbReference type="ChEBI" id="CHEBI:57783"/>
        <dbReference type="ChEBI" id="CHEBI:58349"/>
        <dbReference type="ChEBI" id="CHEBI:68483"/>
        <dbReference type="ChEBI" id="CHEBI:70757"/>
        <dbReference type="EC" id="1.3.1.98"/>
    </reaction>
</comment>
<accession>A0AAN4VY98</accession>
<dbReference type="PANTHER" id="PTHR21071">
    <property type="entry name" value="UDP-N-ACETYLENOLPYRUVOYLGLUCOSAMINE REDUCTASE"/>
    <property type="match status" value="1"/>
</dbReference>
<dbReference type="GO" id="GO:0008762">
    <property type="term" value="F:UDP-N-acetylmuramate dehydrogenase activity"/>
    <property type="evidence" value="ECO:0007669"/>
    <property type="project" value="UniProtKB-UniRule"/>
</dbReference>
<evidence type="ECO:0000256" key="4">
    <source>
        <dbReference type="ARBA" id="ARBA00004752"/>
    </source>
</evidence>
<feature type="active site" evidence="19">
    <location>
        <position position="334"/>
    </location>
</feature>
<evidence type="ECO:0000256" key="1">
    <source>
        <dbReference type="ARBA" id="ARBA00001974"/>
    </source>
</evidence>
<evidence type="ECO:0000256" key="2">
    <source>
        <dbReference type="ARBA" id="ARBA00003921"/>
    </source>
</evidence>
<keyword evidence="13 19" id="KW-0573">Peptidoglycan synthesis</keyword>
<evidence type="ECO:0000256" key="15">
    <source>
        <dbReference type="ARBA" id="ARBA00023306"/>
    </source>
</evidence>
<dbReference type="HAMAP" id="MF_00037">
    <property type="entry name" value="MurB"/>
    <property type="match status" value="1"/>
</dbReference>
<dbReference type="RefSeq" id="WP_338237185.1">
    <property type="nucleotide sequence ID" value="NZ_BQKE01000001.1"/>
</dbReference>
<comment type="similarity">
    <text evidence="19">Belongs to the MurB family.</text>
</comment>
<sequence>MTIKTNFSLLGLNTFGVAEETAFFTSVSSVAEVQQLIKEEVYQSHPSMMLGGGSNVLFTERYEGLVVQNQIRGRELLQEDEEHVWVKVGAGEVWHDFVLYCIEQNWAGVENMSLIPGSVGAAPIQNIGAYGVELKDVFESLEAVEVESGELKTFHHADCEFGYRDSIFKRWAKGKFIIVNVTFKLNKRPNFNTTYGAIQQTLEEQGVRELSLKAIAEAVIHIRQSKLPDPAEIGNGGSFFKNPVISTALFESLQQDYPQMGGYPAGVGKVKIAAGFLIDQAGWKGYREGNIGVHEKQALVLVNFGGNNGKAIYQLAKKIQASVLEKFGVEIEPEVNII</sequence>
<dbReference type="GO" id="GO:0005829">
    <property type="term" value="C:cytosol"/>
    <property type="evidence" value="ECO:0007669"/>
    <property type="project" value="TreeGrafter"/>
</dbReference>
<evidence type="ECO:0000256" key="14">
    <source>
        <dbReference type="ARBA" id="ARBA00023002"/>
    </source>
</evidence>
<keyword evidence="22" id="KW-1185">Reference proteome</keyword>
<evidence type="ECO:0000313" key="21">
    <source>
        <dbReference type="EMBL" id="GJM61702.1"/>
    </source>
</evidence>
<comment type="cofactor">
    <cofactor evidence="1 19">
        <name>FAD</name>
        <dbReference type="ChEBI" id="CHEBI:57692"/>
    </cofactor>
</comment>
<dbReference type="InterPro" id="IPR016169">
    <property type="entry name" value="FAD-bd_PCMH_sub2"/>
</dbReference>
<feature type="domain" description="FAD-binding PCMH-type" evidence="20">
    <location>
        <begin position="16"/>
        <end position="188"/>
    </location>
</feature>
<dbReference type="GO" id="GO:0071555">
    <property type="term" value="P:cell wall organization"/>
    <property type="evidence" value="ECO:0007669"/>
    <property type="project" value="UniProtKB-KW"/>
</dbReference>
<evidence type="ECO:0000256" key="8">
    <source>
        <dbReference type="ARBA" id="ARBA00022618"/>
    </source>
</evidence>
<dbReference type="NCBIfam" id="NF000755">
    <property type="entry name" value="PRK00046.1"/>
    <property type="match status" value="1"/>
</dbReference>
<dbReference type="Gene3D" id="3.30.43.10">
    <property type="entry name" value="Uridine Diphospho-n-acetylenolpyruvylglucosamine Reductase, domain 2"/>
    <property type="match status" value="1"/>
</dbReference>
<evidence type="ECO:0000256" key="10">
    <source>
        <dbReference type="ARBA" id="ARBA00022827"/>
    </source>
</evidence>
<comment type="function">
    <text evidence="2 19">Cell wall formation.</text>
</comment>
<protein>
    <recommendedName>
        <fullName evidence="6 19">UDP-N-acetylenolpyruvoylglucosamine reductase</fullName>
        <ecNumber evidence="5 19">1.3.1.98</ecNumber>
    </recommendedName>
    <alternativeName>
        <fullName evidence="17 19">UDP-N-acetylmuramate dehydrogenase</fullName>
    </alternativeName>
</protein>
<comment type="caution">
    <text evidence="21">The sequence shown here is derived from an EMBL/GenBank/DDBJ whole genome shotgun (WGS) entry which is preliminary data.</text>
</comment>
<dbReference type="EC" id="1.3.1.98" evidence="5 19"/>
<dbReference type="InterPro" id="IPR036635">
    <property type="entry name" value="MurB_C_sf"/>
</dbReference>
<evidence type="ECO:0000259" key="20">
    <source>
        <dbReference type="PROSITE" id="PS51387"/>
    </source>
</evidence>
<dbReference type="InterPro" id="IPR036318">
    <property type="entry name" value="FAD-bd_PCMH-like_sf"/>
</dbReference>
<keyword evidence="12 19" id="KW-0133">Cell shape</keyword>
<comment type="subcellular location">
    <subcellularLocation>
        <location evidence="3 19">Cytoplasm</location>
    </subcellularLocation>
</comment>
<evidence type="ECO:0000256" key="13">
    <source>
        <dbReference type="ARBA" id="ARBA00022984"/>
    </source>
</evidence>
<evidence type="ECO:0000313" key="22">
    <source>
        <dbReference type="Proteomes" id="UP001310022"/>
    </source>
</evidence>
<feature type="active site" evidence="19">
    <location>
        <position position="164"/>
    </location>
</feature>
<dbReference type="InterPro" id="IPR011601">
    <property type="entry name" value="MurB_C"/>
</dbReference>
<dbReference type="EMBL" id="BQKE01000001">
    <property type="protein sequence ID" value="GJM61702.1"/>
    <property type="molecule type" value="Genomic_DNA"/>
</dbReference>
<evidence type="ECO:0000256" key="5">
    <source>
        <dbReference type="ARBA" id="ARBA00012518"/>
    </source>
</evidence>
<dbReference type="SUPFAM" id="SSF56176">
    <property type="entry name" value="FAD-binding/transporter-associated domain-like"/>
    <property type="match status" value="1"/>
</dbReference>
<dbReference type="InterPro" id="IPR016167">
    <property type="entry name" value="FAD-bd_PCMH_sub1"/>
</dbReference>
<dbReference type="NCBIfam" id="TIGR00179">
    <property type="entry name" value="murB"/>
    <property type="match status" value="1"/>
</dbReference>
<dbReference type="Pfam" id="PF02873">
    <property type="entry name" value="MurB_C"/>
    <property type="match status" value="1"/>
</dbReference>
<keyword evidence="9 19" id="KW-0285">Flavoprotein</keyword>
<dbReference type="Pfam" id="PF01565">
    <property type="entry name" value="FAD_binding_4"/>
    <property type="match status" value="1"/>
</dbReference>
<proteinExistence type="inferred from homology"/>
<dbReference type="GO" id="GO:0071949">
    <property type="term" value="F:FAD binding"/>
    <property type="evidence" value="ECO:0007669"/>
    <property type="project" value="InterPro"/>
</dbReference>
<keyword evidence="8 19" id="KW-0132">Cell division</keyword>
<keyword evidence="10 19" id="KW-0274">FAD</keyword>
<dbReference type="SUPFAM" id="SSF56194">
    <property type="entry name" value="Uridine diphospho-N-Acetylenolpyruvylglucosamine reductase, MurB, C-terminal domain"/>
    <property type="match status" value="1"/>
</dbReference>
<dbReference type="Proteomes" id="UP001310022">
    <property type="component" value="Unassembled WGS sequence"/>
</dbReference>
<name>A0AAN4VY98_9BACT</name>
<dbReference type="GO" id="GO:0008360">
    <property type="term" value="P:regulation of cell shape"/>
    <property type="evidence" value="ECO:0007669"/>
    <property type="project" value="UniProtKB-KW"/>
</dbReference>
<dbReference type="InterPro" id="IPR006094">
    <property type="entry name" value="Oxid_FAD_bind_N"/>
</dbReference>
<keyword evidence="7 19" id="KW-0963">Cytoplasm</keyword>
<evidence type="ECO:0000256" key="17">
    <source>
        <dbReference type="ARBA" id="ARBA00031026"/>
    </source>
</evidence>
<dbReference type="GO" id="GO:0051301">
    <property type="term" value="P:cell division"/>
    <property type="evidence" value="ECO:0007669"/>
    <property type="project" value="UniProtKB-KW"/>
</dbReference>
<evidence type="ECO:0000256" key="19">
    <source>
        <dbReference type="HAMAP-Rule" id="MF_00037"/>
    </source>
</evidence>
<organism evidence="21 22">
    <name type="scientific">Persicobacter diffluens</name>
    <dbReference type="NCBI Taxonomy" id="981"/>
    <lineage>
        <taxon>Bacteria</taxon>
        <taxon>Pseudomonadati</taxon>
        <taxon>Bacteroidota</taxon>
        <taxon>Cytophagia</taxon>
        <taxon>Cytophagales</taxon>
        <taxon>Persicobacteraceae</taxon>
        <taxon>Persicobacter</taxon>
    </lineage>
</organism>
<evidence type="ECO:0000256" key="9">
    <source>
        <dbReference type="ARBA" id="ARBA00022630"/>
    </source>
</evidence>
<dbReference type="InterPro" id="IPR003170">
    <property type="entry name" value="MurB"/>
</dbReference>
<dbReference type="AlphaFoldDB" id="A0AAN4VY98"/>
<keyword evidence="14 19" id="KW-0560">Oxidoreductase</keyword>
<evidence type="ECO:0000256" key="6">
    <source>
        <dbReference type="ARBA" id="ARBA00015188"/>
    </source>
</evidence>
<comment type="pathway">
    <text evidence="4 19">Cell wall biogenesis; peptidoglycan biosynthesis.</text>
</comment>
<keyword evidence="11 19" id="KW-0521">NADP</keyword>
<dbReference type="PANTHER" id="PTHR21071:SF4">
    <property type="entry name" value="UDP-N-ACETYLENOLPYRUVOYLGLUCOSAMINE REDUCTASE"/>
    <property type="match status" value="1"/>
</dbReference>
<evidence type="ECO:0000256" key="7">
    <source>
        <dbReference type="ARBA" id="ARBA00022490"/>
    </source>
</evidence>
<gene>
    <name evidence="19 21" type="primary">murB</name>
    <name evidence="21" type="ORF">PEDI_22540</name>
</gene>
<dbReference type="PROSITE" id="PS51387">
    <property type="entry name" value="FAD_PCMH"/>
    <property type="match status" value="1"/>
</dbReference>
<feature type="active site" description="Proton donor" evidence="19">
    <location>
        <position position="238"/>
    </location>
</feature>
<keyword evidence="15 19" id="KW-0131">Cell cycle</keyword>
<evidence type="ECO:0000256" key="16">
    <source>
        <dbReference type="ARBA" id="ARBA00023316"/>
    </source>
</evidence>
<dbReference type="InterPro" id="IPR016166">
    <property type="entry name" value="FAD-bd_PCMH"/>
</dbReference>
<keyword evidence="16 19" id="KW-0961">Cell wall biogenesis/degradation</keyword>
<dbReference type="Gene3D" id="3.90.78.10">
    <property type="entry name" value="UDP-N-acetylenolpyruvoylglucosamine reductase, C-terminal domain"/>
    <property type="match status" value="1"/>
</dbReference>
<evidence type="ECO:0000256" key="3">
    <source>
        <dbReference type="ARBA" id="ARBA00004496"/>
    </source>
</evidence>
<reference evidence="21 22" key="1">
    <citation type="submission" date="2021-12" db="EMBL/GenBank/DDBJ databases">
        <title>Genome sequencing of bacteria with rrn-lacking chromosome and rrn-plasmid.</title>
        <authorList>
            <person name="Anda M."/>
            <person name="Iwasaki W."/>
        </authorList>
    </citation>
    <scope>NUCLEOTIDE SEQUENCE [LARGE SCALE GENOMIC DNA]</scope>
    <source>
        <strain evidence="21 22">NBRC 15940</strain>
    </source>
</reference>
<dbReference type="GO" id="GO:0009252">
    <property type="term" value="P:peptidoglycan biosynthetic process"/>
    <property type="evidence" value="ECO:0007669"/>
    <property type="project" value="UniProtKB-UniRule"/>
</dbReference>
<dbReference type="Gene3D" id="3.30.465.10">
    <property type="match status" value="1"/>
</dbReference>
<evidence type="ECO:0000256" key="11">
    <source>
        <dbReference type="ARBA" id="ARBA00022857"/>
    </source>
</evidence>
<evidence type="ECO:0000256" key="18">
    <source>
        <dbReference type="ARBA" id="ARBA00048914"/>
    </source>
</evidence>